<evidence type="ECO:0000256" key="1">
    <source>
        <dbReference type="ARBA" id="ARBA00022448"/>
    </source>
</evidence>
<dbReference type="Pfam" id="PF11614">
    <property type="entry name" value="FixG_C"/>
    <property type="match status" value="1"/>
</dbReference>
<keyword evidence="2" id="KW-0004">4Fe-4S</keyword>
<comment type="caution">
    <text evidence="9">The sequence shown here is derived from an EMBL/GenBank/DDBJ whole genome shotgun (WGS) entry which is preliminary data.</text>
</comment>
<keyword evidence="3" id="KW-0479">Metal-binding</keyword>
<evidence type="ECO:0000256" key="2">
    <source>
        <dbReference type="ARBA" id="ARBA00022485"/>
    </source>
</evidence>
<dbReference type="GO" id="GO:0046872">
    <property type="term" value="F:metal ion binding"/>
    <property type="evidence" value="ECO:0007669"/>
    <property type="project" value="UniProtKB-KW"/>
</dbReference>
<dbReference type="EMBL" id="LVWL01000002">
    <property type="protein sequence ID" value="ORI10624.1"/>
    <property type="molecule type" value="Genomic_DNA"/>
</dbReference>
<dbReference type="Gene3D" id="2.60.40.10">
    <property type="entry name" value="Immunoglobulins"/>
    <property type="match status" value="1"/>
</dbReference>
<dbReference type="Pfam" id="PF13746">
    <property type="entry name" value="Fer4_18"/>
    <property type="match status" value="1"/>
</dbReference>
<feature type="transmembrane region" description="Helical" evidence="7">
    <location>
        <begin position="12"/>
        <end position="30"/>
    </location>
</feature>
<dbReference type="InterPro" id="IPR017896">
    <property type="entry name" value="4Fe4S_Fe-S-bd"/>
</dbReference>
<keyword evidence="7" id="KW-1133">Transmembrane helix</keyword>
<evidence type="ECO:0000256" key="5">
    <source>
        <dbReference type="ARBA" id="ARBA00023004"/>
    </source>
</evidence>
<dbReference type="InterPro" id="IPR014116">
    <property type="entry name" value="Cyt_c_oxidase_cbb3_FixG"/>
</dbReference>
<feature type="transmembrane region" description="Helical" evidence="7">
    <location>
        <begin position="308"/>
        <end position="326"/>
    </location>
</feature>
<dbReference type="GO" id="GO:0005886">
    <property type="term" value="C:plasma membrane"/>
    <property type="evidence" value="ECO:0007669"/>
    <property type="project" value="TreeGrafter"/>
</dbReference>
<dbReference type="InterPro" id="IPR017900">
    <property type="entry name" value="4Fe4S_Fe_S_CS"/>
</dbReference>
<dbReference type="PROSITE" id="PS00198">
    <property type="entry name" value="4FE4S_FER_1"/>
    <property type="match status" value="1"/>
</dbReference>
<dbReference type="AlphaFoldDB" id="A0A1X0U508"/>
<name>A0A1X0U508_9BACT</name>
<gene>
    <name evidence="9" type="ORF">A3835_08720</name>
</gene>
<dbReference type="InterPro" id="IPR051684">
    <property type="entry name" value="Electron_Trans/Redox"/>
</dbReference>
<organism evidence="9 10">
    <name type="scientific">Campylobacter concisus</name>
    <dbReference type="NCBI Taxonomy" id="199"/>
    <lineage>
        <taxon>Bacteria</taxon>
        <taxon>Pseudomonadati</taxon>
        <taxon>Campylobacterota</taxon>
        <taxon>Epsilonproteobacteria</taxon>
        <taxon>Campylobacterales</taxon>
        <taxon>Campylobacteraceae</taxon>
        <taxon>Campylobacter</taxon>
    </lineage>
</organism>
<dbReference type="PANTHER" id="PTHR30176">
    <property type="entry name" value="FERREDOXIN-TYPE PROTEIN NAPH"/>
    <property type="match status" value="1"/>
</dbReference>
<dbReference type="PROSITE" id="PS51379">
    <property type="entry name" value="4FE4S_FER_2"/>
    <property type="match status" value="1"/>
</dbReference>
<dbReference type="PANTHER" id="PTHR30176:SF3">
    <property type="entry name" value="FERREDOXIN-TYPE PROTEIN NAPH"/>
    <property type="match status" value="1"/>
</dbReference>
<keyword evidence="6" id="KW-0411">Iron-sulfur</keyword>
<dbReference type="NCBIfam" id="TIGR02745">
    <property type="entry name" value="ccoG_rdxA_fixG"/>
    <property type="match status" value="1"/>
</dbReference>
<evidence type="ECO:0000313" key="10">
    <source>
        <dbReference type="Proteomes" id="UP000192671"/>
    </source>
</evidence>
<keyword evidence="5" id="KW-0408">Iron</keyword>
<proteinExistence type="predicted"/>
<dbReference type="InterPro" id="IPR013783">
    <property type="entry name" value="Ig-like_fold"/>
</dbReference>
<feature type="domain" description="4Fe-4S ferredoxin-type" evidence="8">
    <location>
        <begin position="230"/>
        <end position="258"/>
    </location>
</feature>
<dbReference type="GO" id="GO:0051539">
    <property type="term" value="F:4 iron, 4 sulfur cluster binding"/>
    <property type="evidence" value="ECO:0007669"/>
    <property type="project" value="UniProtKB-KW"/>
</dbReference>
<evidence type="ECO:0000256" key="4">
    <source>
        <dbReference type="ARBA" id="ARBA00022982"/>
    </source>
</evidence>
<dbReference type="SUPFAM" id="SSF54862">
    <property type="entry name" value="4Fe-4S ferredoxins"/>
    <property type="match status" value="1"/>
</dbReference>
<keyword evidence="7" id="KW-0472">Membrane</keyword>
<keyword evidence="4" id="KW-0249">Electron transport</keyword>
<evidence type="ECO:0000256" key="7">
    <source>
        <dbReference type="SAM" id="Phobius"/>
    </source>
</evidence>
<dbReference type="Pfam" id="PF12801">
    <property type="entry name" value="Fer4_5"/>
    <property type="match status" value="1"/>
</dbReference>
<dbReference type="Proteomes" id="UP000192671">
    <property type="component" value="Unassembled WGS sequence"/>
</dbReference>
<evidence type="ECO:0000259" key="8">
    <source>
        <dbReference type="PROSITE" id="PS51379"/>
    </source>
</evidence>
<evidence type="ECO:0000313" key="9">
    <source>
        <dbReference type="EMBL" id="ORI10624.1"/>
    </source>
</evidence>
<feature type="transmembrane region" description="Helical" evidence="7">
    <location>
        <begin position="60"/>
        <end position="85"/>
    </location>
</feature>
<feature type="transmembrane region" description="Helical" evidence="7">
    <location>
        <begin position="169"/>
        <end position="186"/>
    </location>
</feature>
<sequence>MSKDFHLSYAKRRYIFFACITLFVFVLPFIRINDAQLFLLSFDKSRVDLFFTKFDMQELYLLPFLFIILFLSIFFLTTLAGRVWCGWSCPQTIFRMIFRDLLQTKILKIRKNIQNKQNEPKGQILKRALAVGIWCVLALVISANFLWYFVPPLDFFAYLKEPSEHGVLLAFWLVIAIWLVYDVIILKENFCIYVCPYARVQSVMFDNDTIQVIYNQKRGGVIYNGKEKFKKPKEEGALCTGCEACVRICPTHIDIRKGMQLECINCLECSDACAKVMKHFDESSLIEWRSINSIKEQKRVKILRFRTVAYLVILGIVLTAGVLMSGKKESMLLNINRTSELYKILGENEVENSYVFLVQNTQNKEHAFYFEVDDKNIEISRPNKPFILKAGAKQRVIVTLKSKNENLSDKDLLKHINIKAYATDEPAISVQRQSTFIYPKR</sequence>
<keyword evidence="7" id="KW-0812">Transmembrane</keyword>
<keyword evidence="1" id="KW-0813">Transport</keyword>
<dbReference type="InterPro" id="IPR032879">
    <property type="entry name" value="FixG_C"/>
</dbReference>
<dbReference type="RefSeq" id="WP_103583246.1">
    <property type="nucleotide sequence ID" value="NZ_PPAF01000041.1"/>
</dbReference>
<feature type="transmembrane region" description="Helical" evidence="7">
    <location>
        <begin position="128"/>
        <end position="149"/>
    </location>
</feature>
<evidence type="ECO:0000256" key="6">
    <source>
        <dbReference type="ARBA" id="ARBA00023014"/>
    </source>
</evidence>
<reference evidence="9 10" key="1">
    <citation type="journal article" date="2017" name="Gene Rep">
        <title>The ribosomal RNA operon (rrn) of Campylobacter concisus supports molecular typing to genomospecies level.</title>
        <authorList>
            <person name="Huq M."/>
            <person name="Van T.T.H."/>
            <person name="Gurtler V."/>
            <person name="Elshagmani E."/>
            <person name="Allemailem K.S."/>
            <person name="Smooker P.M."/>
            <person name="Istivan T.S."/>
        </authorList>
    </citation>
    <scope>NUCLEOTIDE SEQUENCE [LARGE SCALE GENOMIC DNA]</scope>
    <source>
        <strain evidence="9 10">RCH 26</strain>
    </source>
</reference>
<evidence type="ECO:0000256" key="3">
    <source>
        <dbReference type="ARBA" id="ARBA00022723"/>
    </source>
</evidence>
<protein>
    <submittedName>
        <fullName evidence="9">Cytochrome c oxidase accessory protein CcoG</fullName>
    </submittedName>
</protein>
<accession>A0A1X0U508</accession>